<dbReference type="RefSeq" id="XP_067817038.1">
    <property type="nucleotide sequence ID" value="XM_067963424.1"/>
</dbReference>
<evidence type="ECO:0000313" key="1">
    <source>
        <dbReference type="EMBL" id="TDH67539.1"/>
    </source>
</evidence>
<evidence type="ECO:0000313" key="2">
    <source>
        <dbReference type="Proteomes" id="UP000294530"/>
    </source>
</evidence>
<proteinExistence type="predicted"/>
<gene>
    <name evidence="1" type="ORF">CCR75_005343</name>
</gene>
<dbReference type="AlphaFoldDB" id="A0A976FJ89"/>
<keyword evidence="2" id="KW-1185">Reference proteome</keyword>
<dbReference type="GeneID" id="94349095"/>
<protein>
    <submittedName>
        <fullName evidence="1">Uncharacterized protein</fullName>
    </submittedName>
</protein>
<dbReference type="KEGG" id="blac:94349095"/>
<dbReference type="EMBL" id="SHOA02000014">
    <property type="protein sequence ID" value="TDH67539.1"/>
    <property type="molecule type" value="Genomic_DNA"/>
</dbReference>
<sequence length="86" mass="9983">MLHRARFSESWNVPERVLVFRAFYQRLKCSITSAPSGFARNDAFSEKQLADGHVQYLLEASDVDIFYCAIYLPVKLREWKAPVAEE</sequence>
<organism evidence="1 2">
    <name type="scientific">Bremia lactucae</name>
    <name type="common">Lettuce downy mildew</name>
    <dbReference type="NCBI Taxonomy" id="4779"/>
    <lineage>
        <taxon>Eukaryota</taxon>
        <taxon>Sar</taxon>
        <taxon>Stramenopiles</taxon>
        <taxon>Oomycota</taxon>
        <taxon>Peronosporomycetes</taxon>
        <taxon>Peronosporales</taxon>
        <taxon>Peronosporaceae</taxon>
        <taxon>Bremia</taxon>
    </lineage>
</organism>
<comment type="caution">
    <text evidence="1">The sequence shown here is derived from an EMBL/GenBank/DDBJ whole genome shotgun (WGS) entry which is preliminary data.</text>
</comment>
<reference evidence="1 2" key="1">
    <citation type="journal article" date="2021" name="Genome Biol.">
        <title>AFLAP: assembly-free linkage analysis pipeline using k-mers from genome sequencing data.</title>
        <authorList>
            <person name="Fletcher K."/>
            <person name="Zhang L."/>
            <person name="Gil J."/>
            <person name="Han R."/>
            <person name="Cavanaugh K."/>
            <person name="Michelmore R."/>
        </authorList>
    </citation>
    <scope>NUCLEOTIDE SEQUENCE [LARGE SCALE GENOMIC DNA]</scope>
    <source>
        <strain evidence="1 2">SF5</strain>
    </source>
</reference>
<accession>A0A976FJ89</accession>
<name>A0A976FJ89_BRELC</name>
<dbReference type="Proteomes" id="UP000294530">
    <property type="component" value="Unassembled WGS sequence"/>
</dbReference>